<feature type="domain" description="Amine oxidase" evidence="5">
    <location>
        <begin position="13"/>
        <end position="444"/>
    </location>
</feature>
<dbReference type="Pfam" id="PF01593">
    <property type="entry name" value="Amino_oxidase"/>
    <property type="match status" value="1"/>
</dbReference>
<feature type="binding site" evidence="4">
    <location>
        <position position="232"/>
    </location>
    <ligand>
        <name>FAD</name>
        <dbReference type="ChEBI" id="CHEBI:57692"/>
    </ligand>
</feature>
<keyword evidence="7" id="KW-1185">Reference proteome</keyword>
<dbReference type="InterPro" id="IPR002937">
    <property type="entry name" value="Amino_oxidase"/>
</dbReference>
<dbReference type="EMBL" id="SFCC01000003">
    <property type="protein sequence ID" value="RZQ64644.1"/>
    <property type="molecule type" value="Genomic_DNA"/>
</dbReference>
<dbReference type="SUPFAM" id="SSF51905">
    <property type="entry name" value="FAD/NAD(P)-binding domain"/>
    <property type="match status" value="1"/>
</dbReference>
<accession>A0A4Q7JE30</accession>
<dbReference type="Gene3D" id="3.90.660.10">
    <property type="match status" value="1"/>
</dbReference>
<dbReference type="OrthoDB" id="337830at2"/>
<comment type="caution">
    <text evidence="6">The sequence shown here is derived from an EMBL/GenBank/DDBJ whole genome shotgun (WGS) entry which is preliminary data.</text>
</comment>
<dbReference type="InterPro" id="IPR050703">
    <property type="entry name" value="Flavin_MAO"/>
</dbReference>
<evidence type="ECO:0000256" key="1">
    <source>
        <dbReference type="ARBA" id="ARBA00001974"/>
    </source>
</evidence>
<dbReference type="InterPro" id="IPR036188">
    <property type="entry name" value="FAD/NAD-bd_sf"/>
</dbReference>
<comment type="similarity">
    <text evidence="2">Belongs to the flavin monoamine oxidase family.</text>
</comment>
<comment type="cofactor">
    <cofactor evidence="1">
        <name>FAD</name>
        <dbReference type="ChEBI" id="CHEBI:57692"/>
    </cofactor>
</comment>
<sequence>MSTVDVAVVGAGLSGLVAAYRLRQADADVVVLEAKNRVGGRLLTSPTAAGAGVDSGGSWVGPGQHAVLGLLDELGIGLVPQFADGVNLLRVRGRTHRYRGDIPRLRPHEMLDLGRAQWALDRIARRLGAPPWPPALAARLDEQTLGSWMRRKVRTAAARLVLDTATAASFGCRPSELSLLGFASQVGGCGGLADLIGVRDGALASRIAGGAAALPAELARRLGERVRLGHAVTEIRRSAGLITLVGHDHPPVYARRVIVAVDPATAGSITHDPPLPVERAELQRRWQMGSGIKAHVVYRRPWWRDHGLTGATVTDTGTVRLTFDVSPADGPGVLVTFLGLPAGDTPELLSSDRSAARRRQVLDDLATLLGPEARDAVDYVEQDWTAEPWQSGCVPRPPAGVLHPGHRWLTRPVDGLHWAGAESSYLGEAHMDGAVRAGERAAGEAVT</sequence>
<name>A0A4Q7JE30_9PSEU</name>
<dbReference type="Proteomes" id="UP000292003">
    <property type="component" value="Unassembled WGS sequence"/>
</dbReference>
<dbReference type="PANTHER" id="PTHR43563">
    <property type="entry name" value="AMINE OXIDASE"/>
    <property type="match status" value="1"/>
</dbReference>
<feature type="binding site" evidence="4">
    <location>
        <begin position="33"/>
        <end position="34"/>
    </location>
    <ligand>
        <name>FAD</name>
        <dbReference type="ChEBI" id="CHEBI:57692"/>
    </ligand>
</feature>
<evidence type="ECO:0000256" key="4">
    <source>
        <dbReference type="PIRSR" id="PIRSR601613-1"/>
    </source>
</evidence>
<feature type="binding site" evidence="4">
    <location>
        <position position="337"/>
    </location>
    <ligand>
        <name>substrate</name>
    </ligand>
</feature>
<organism evidence="6 7">
    <name type="scientific">Amycolatopsis suaedae</name>
    <dbReference type="NCBI Taxonomy" id="2510978"/>
    <lineage>
        <taxon>Bacteria</taxon>
        <taxon>Bacillati</taxon>
        <taxon>Actinomycetota</taxon>
        <taxon>Actinomycetes</taxon>
        <taxon>Pseudonocardiales</taxon>
        <taxon>Pseudonocardiaceae</taxon>
        <taxon>Amycolatopsis</taxon>
    </lineage>
</organism>
<dbReference type="SUPFAM" id="SSF54373">
    <property type="entry name" value="FAD-linked reductases, C-terminal domain"/>
    <property type="match status" value="1"/>
</dbReference>
<dbReference type="PANTHER" id="PTHR43563:SF1">
    <property type="entry name" value="AMINE OXIDASE [FLAVIN-CONTAINING] B"/>
    <property type="match status" value="1"/>
</dbReference>
<protein>
    <submittedName>
        <fullName evidence="6">FAD-dependent oxidoreductase</fullName>
    </submittedName>
</protein>
<dbReference type="PRINTS" id="PR00757">
    <property type="entry name" value="AMINEOXDASEF"/>
</dbReference>
<evidence type="ECO:0000256" key="3">
    <source>
        <dbReference type="ARBA" id="ARBA00023002"/>
    </source>
</evidence>
<keyword evidence="3" id="KW-0560">Oxidoreductase</keyword>
<evidence type="ECO:0000313" key="6">
    <source>
        <dbReference type="EMBL" id="RZQ64644.1"/>
    </source>
</evidence>
<evidence type="ECO:0000256" key="2">
    <source>
        <dbReference type="ARBA" id="ARBA00005995"/>
    </source>
</evidence>
<evidence type="ECO:0000259" key="5">
    <source>
        <dbReference type="Pfam" id="PF01593"/>
    </source>
</evidence>
<dbReference type="InterPro" id="IPR001613">
    <property type="entry name" value="Flavin_amine_oxidase"/>
</dbReference>
<gene>
    <name evidence="6" type="ORF">EWH70_07030</name>
</gene>
<dbReference type="AlphaFoldDB" id="A0A4Q7JE30"/>
<dbReference type="GO" id="GO:0016491">
    <property type="term" value="F:oxidoreductase activity"/>
    <property type="evidence" value="ECO:0007669"/>
    <property type="project" value="UniProtKB-KW"/>
</dbReference>
<dbReference type="Gene3D" id="3.50.50.60">
    <property type="entry name" value="FAD/NAD(P)-binding domain"/>
    <property type="match status" value="1"/>
</dbReference>
<feature type="binding site" evidence="4">
    <location>
        <position position="422"/>
    </location>
    <ligand>
        <name>FAD</name>
        <dbReference type="ChEBI" id="CHEBI:57692"/>
    </ligand>
</feature>
<proteinExistence type="inferred from homology"/>
<evidence type="ECO:0000313" key="7">
    <source>
        <dbReference type="Proteomes" id="UP000292003"/>
    </source>
</evidence>
<dbReference type="RefSeq" id="WP_130474443.1">
    <property type="nucleotide sequence ID" value="NZ_SFCC01000003.1"/>
</dbReference>
<reference evidence="6 7" key="1">
    <citation type="submission" date="2019-02" db="EMBL/GenBank/DDBJ databases">
        <title>Draft genome sequence of Amycolatopsis sp. 8-3EHSu isolated from roots of Suaeda maritima.</title>
        <authorList>
            <person name="Duangmal K."/>
            <person name="Chantavorakit T."/>
        </authorList>
    </citation>
    <scope>NUCLEOTIDE SEQUENCE [LARGE SCALE GENOMIC DNA]</scope>
    <source>
        <strain evidence="6 7">8-3EHSu</strain>
    </source>
</reference>
<dbReference type="Gene3D" id="1.10.405.10">
    <property type="entry name" value="Guanine Nucleotide Dissociation Inhibitor, domain 1"/>
    <property type="match status" value="1"/>
</dbReference>
<feature type="binding site" evidence="4">
    <location>
        <position position="14"/>
    </location>
    <ligand>
        <name>FAD</name>
        <dbReference type="ChEBI" id="CHEBI:57692"/>
    </ligand>
</feature>